<reference evidence="1" key="1">
    <citation type="submission" date="2018-04" db="EMBL/GenBank/DDBJ databases">
        <title>Whole genome sequencing of Hypsizygus marmoreus.</title>
        <authorList>
            <person name="Choi I.-G."/>
            <person name="Min B."/>
            <person name="Kim J.-G."/>
            <person name="Kim S."/>
            <person name="Oh Y.-L."/>
            <person name="Kong W.-S."/>
            <person name="Park H."/>
            <person name="Jeong J."/>
            <person name="Song E.-S."/>
        </authorList>
    </citation>
    <scope>NUCLEOTIDE SEQUENCE [LARGE SCALE GENOMIC DNA]</scope>
    <source>
        <strain evidence="1">51987-8</strain>
    </source>
</reference>
<dbReference type="AlphaFoldDB" id="A0A369KGK5"/>
<keyword evidence="2" id="KW-1185">Reference proteome</keyword>
<proteinExistence type="predicted"/>
<organism evidence="1 2">
    <name type="scientific">Hypsizygus marmoreus</name>
    <name type="common">White beech mushroom</name>
    <name type="synonym">Agaricus marmoreus</name>
    <dbReference type="NCBI Taxonomy" id="39966"/>
    <lineage>
        <taxon>Eukaryota</taxon>
        <taxon>Fungi</taxon>
        <taxon>Dikarya</taxon>
        <taxon>Basidiomycota</taxon>
        <taxon>Agaricomycotina</taxon>
        <taxon>Agaricomycetes</taxon>
        <taxon>Agaricomycetidae</taxon>
        <taxon>Agaricales</taxon>
        <taxon>Tricholomatineae</taxon>
        <taxon>Lyophyllaceae</taxon>
        <taxon>Hypsizygus</taxon>
    </lineage>
</organism>
<dbReference type="EMBL" id="LUEZ02000004">
    <property type="protein sequence ID" value="RDB30864.1"/>
    <property type="molecule type" value="Genomic_DNA"/>
</dbReference>
<sequence>MLTSKKLRQHVIGMARQSEELQERGRSFYNVQMLNPLSDKELEEHENAIEKWLQKKAQVCEIIYRTVNQSMFLQIKNKPTTAAVWKKLTSIYADKGIMFETDLLMRL</sequence>
<dbReference type="Pfam" id="PF14223">
    <property type="entry name" value="Retrotran_gag_2"/>
    <property type="match status" value="1"/>
</dbReference>
<protein>
    <submittedName>
        <fullName evidence="1">Uncharacterized protein</fullName>
    </submittedName>
</protein>
<dbReference type="InParanoid" id="A0A369KGK5"/>
<accession>A0A369KGK5</accession>
<evidence type="ECO:0000313" key="1">
    <source>
        <dbReference type="EMBL" id="RDB30864.1"/>
    </source>
</evidence>
<comment type="caution">
    <text evidence="1">The sequence shown here is derived from an EMBL/GenBank/DDBJ whole genome shotgun (WGS) entry which is preliminary data.</text>
</comment>
<dbReference type="Proteomes" id="UP000076154">
    <property type="component" value="Unassembled WGS sequence"/>
</dbReference>
<gene>
    <name evidence="1" type="ORF">Hypma_006010</name>
</gene>
<dbReference type="OrthoDB" id="3015170at2759"/>
<evidence type="ECO:0000313" key="2">
    <source>
        <dbReference type="Proteomes" id="UP000076154"/>
    </source>
</evidence>
<name>A0A369KGK5_HYPMA</name>